<evidence type="ECO:0000256" key="4">
    <source>
        <dbReference type="ARBA" id="ARBA00023136"/>
    </source>
</evidence>
<gene>
    <name evidence="6" type="ORF">ACFQWB_05260</name>
</gene>
<organism evidence="6 7">
    <name type="scientific">Paenibacillus thermoaerophilus</name>
    <dbReference type="NCBI Taxonomy" id="1215385"/>
    <lineage>
        <taxon>Bacteria</taxon>
        <taxon>Bacillati</taxon>
        <taxon>Bacillota</taxon>
        <taxon>Bacilli</taxon>
        <taxon>Bacillales</taxon>
        <taxon>Paenibacillaceae</taxon>
        <taxon>Paenibacillus</taxon>
    </lineage>
</organism>
<accession>A0ABW2UZN2</accession>
<dbReference type="PANTHER" id="PTHR30249:SF0">
    <property type="entry name" value="PLASTIDAL GLYCOLATE_GLYCERATE TRANSLOCATOR 1, CHLOROPLASTIC"/>
    <property type="match status" value="1"/>
</dbReference>
<dbReference type="Proteomes" id="UP001596528">
    <property type="component" value="Unassembled WGS sequence"/>
</dbReference>
<sequence length="232" mass="23809">MMNLQAVYSHPLFGVAVTLGAYAIALKLHGRWRALHPLFVCAGGIVVLLLLTGIPYESYNKGGEIIAFFLGPATVALGVPLYKQAAAIKKDVRAILAGVTAGSVSGIASAGCLMWALGGTRELMLTMMPKSVTSPIAIEIARQAGGIPELAAVFAVLAGLLGSMIGPAFLRALGISADVPLGVAIGTAAHGIGTGRLIRESELQGSVSGVSMALAGIVTSILFIPLYYWLAP</sequence>
<dbReference type="RefSeq" id="WP_342774300.1">
    <property type="nucleotide sequence ID" value="NZ_JBHTGQ010000011.1"/>
</dbReference>
<evidence type="ECO:0000256" key="3">
    <source>
        <dbReference type="ARBA" id="ARBA00022989"/>
    </source>
</evidence>
<feature type="transmembrane region" description="Helical" evidence="5">
    <location>
        <begin position="38"/>
        <end position="56"/>
    </location>
</feature>
<feature type="transmembrane region" description="Helical" evidence="5">
    <location>
        <begin position="94"/>
        <end position="117"/>
    </location>
</feature>
<comment type="caution">
    <text evidence="6">The sequence shown here is derived from an EMBL/GenBank/DDBJ whole genome shotgun (WGS) entry which is preliminary data.</text>
</comment>
<keyword evidence="4 5" id="KW-0472">Membrane</keyword>
<comment type="subcellular location">
    <subcellularLocation>
        <location evidence="1">Membrane</location>
        <topology evidence="1">Multi-pass membrane protein</topology>
    </subcellularLocation>
</comment>
<evidence type="ECO:0000256" key="5">
    <source>
        <dbReference type="SAM" id="Phobius"/>
    </source>
</evidence>
<evidence type="ECO:0000256" key="1">
    <source>
        <dbReference type="ARBA" id="ARBA00004141"/>
    </source>
</evidence>
<dbReference type="Pfam" id="PF04172">
    <property type="entry name" value="LrgB"/>
    <property type="match status" value="1"/>
</dbReference>
<dbReference type="InterPro" id="IPR007300">
    <property type="entry name" value="CidB/LrgB"/>
</dbReference>
<evidence type="ECO:0000313" key="6">
    <source>
        <dbReference type="EMBL" id="MFC7749352.1"/>
    </source>
</evidence>
<reference evidence="7" key="1">
    <citation type="journal article" date="2019" name="Int. J. Syst. Evol. Microbiol.">
        <title>The Global Catalogue of Microorganisms (GCM) 10K type strain sequencing project: providing services to taxonomists for standard genome sequencing and annotation.</title>
        <authorList>
            <consortium name="The Broad Institute Genomics Platform"/>
            <consortium name="The Broad Institute Genome Sequencing Center for Infectious Disease"/>
            <person name="Wu L."/>
            <person name="Ma J."/>
        </authorList>
    </citation>
    <scope>NUCLEOTIDE SEQUENCE [LARGE SCALE GENOMIC DNA]</scope>
    <source>
        <strain evidence="7">JCM 18657</strain>
    </source>
</reference>
<feature type="transmembrane region" description="Helical" evidence="5">
    <location>
        <begin position="6"/>
        <end position="26"/>
    </location>
</feature>
<feature type="transmembrane region" description="Helical" evidence="5">
    <location>
        <begin position="150"/>
        <end position="170"/>
    </location>
</feature>
<evidence type="ECO:0000256" key="2">
    <source>
        <dbReference type="ARBA" id="ARBA00022692"/>
    </source>
</evidence>
<feature type="transmembrane region" description="Helical" evidence="5">
    <location>
        <begin position="62"/>
        <end position="82"/>
    </location>
</feature>
<feature type="transmembrane region" description="Helical" evidence="5">
    <location>
        <begin position="210"/>
        <end position="230"/>
    </location>
</feature>
<proteinExistence type="predicted"/>
<dbReference type="EMBL" id="JBHTGQ010000011">
    <property type="protein sequence ID" value="MFC7749352.1"/>
    <property type="molecule type" value="Genomic_DNA"/>
</dbReference>
<feature type="transmembrane region" description="Helical" evidence="5">
    <location>
        <begin position="177"/>
        <end position="198"/>
    </location>
</feature>
<keyword evidence="3 5" id="KW-1133">Transmembrane helix</keyword>
<dbReference type="PANTHER" id="PTHR30249">
    <property type="entry name" value="PUTATIVE SEROTONIN TRANSPORTER"/>
    <property type="match status" value="1"/>
</dbReference>
<keyword evidence="7" id="KW-1185">Reference proteome</keyword>
<keyword evidence="2 5" id="KW-0812">Transmembrane</keyword>
<protein>
    <submittedName>
        <fullName evidence="6">LrgB family protein</fullName>
    </submittedName>
</protein>
<name>A0ABW2UZN2_9BACL</name>
<evidence type="ECO:0000313" key="7">
    <source>
        <dbReference type="Proteomes" id="UP001596528"/>
    </source>
</evidence>